<reference evidence="1" key="1">
    <citation type="journal article" date="2019" name="Beilstein J. Org. Chem.">
        <title>Nanangenines: drimane sesquiterpenoids as the dominant metabolite cohort of a novel Australian fungus, Aspergillus nanangensis.</title>
        <authorList>
            <person name="Lacey H.J."/>
            <person name="Gilchrist C.L.M."/>
            <person name="Crombie A."/>
            <person name="Kalaitzis J.A."/>
            <person name="Vuong D."/>
            <person name="Rutledge P.J."/>
            <person name="Turner P."/>
            <person name="Pitt J.I."/>
            <person name="Lacey E."/>
            <person name="Chooi Y.H."/>
            <person name="Piggott A.M."/>
        </authorList>
    </citation>
    <scope>NUCLEOTIDE SEQUENCE</scope>
    <source>
        <strain evidence="1">MST-FP2251</strain>
    </source>
</reference>
<evidence type="ECO:0000313" key="1">
    <source>
        <dbReference type="EMBL" id="KAF9883998.1"/>
    </source>
</evidence>
<reference evidence="1" key="2">
    <citation type="submission" date="2020-02" db="EMBL/GenBank/DDBJ databases">
        <authorList>
            <person name="Gilchrist C.L.M."/>
            <person name="Chooi Y.-H."/>
        </authorList>
    </citation>
    <scope>NUCLEOTIDE SEQUENCE</scope>
    <source>
        <strain evidence="1">MST-FP2251</strain>
    </source>
</reference>
<gene>
    <name evidence="1" type="ORF">FE257_002386</name>
</gene>
<dbReference type="Proteomes" id="UP001194746">
    <property type="component" value="Unassembled WGS sequence"/>
</dbReference>
<keyword evidence="2" id="KW-1185">Reference proteome</keyword>
<proteinExistence type="predicted"/>
<sequence length="142" mass="15596">MFAERSYQGGLESLSTLKLQESLVEDHLTASIHAAARCPPLNETGSKQIMAALGKPGPTFMSELLDSITEKASMAFPTQNKRTFGKNGAKPAVLGWLQSLYRFSNELPEALEKITVKSDSEEIEMGRQWSNTLFEKALAACE</sequence>
<comment type="caution">
    <text evidence="1">The sequence shown here is derived from an EMBL/GenBank/DDBJ whole genome shotgun (WGS) entry which is preliminary data.</text>
</comment>
<evidence type="ECO:0000313" key="2">
    <source>
        <dbReference type="Proteomes" id="UP001194746"/>
    </source>
</evidence>
<dbReference type="AlphaFoldDB" id="A0AAD4CDT2"/>
<dbReference type="EMBL" id="VCAU01000138">
    <property type="protein sequence ID" value="KAF9883998.1"/>
    <property type="molecule type" value="Genomic_DNA"/>
</dbReference>
<accession>A0AAD4CDT2</accession>
<protein>
    <submittedName>
        <fullName evidence="1">Uncharacterized protein</fullName>
    </submittedName>
</protein>
<name>A0AAD4CDT2_ASPNN</name>
<organism evidence="1 2">
    <name type="scientific">Aspergillus nanangensis</name>
    <dbReference type="NCBI Taxonomy" id="2582783"/>
    <lineage>
        <taxon>Eukaryota</taxon>
        <taxon>Fungi</taxon>
        <taxon>Dikarya</taxon>
        <taxon>Ascomycota</taxon>
        <taxon>Pezizomycotina</taxon>
        <taxon>Eurotiomycetes</taxon>
        <taxon>Eurotiomycetidae</taxon>
        <taxon>Eurotiales</taxon>
        <taxon>Aspergillaceae</taxon>
        <taxon>Aspergillus</taxon>
        <taxon>Aspergillus subgen. Circumdati</taxon>
    </lineage>
</organism>